<feature type="transmembrane region" description="Helical" evidence="8">
    <location>
        <begin position="447"/>
        <end position="469"/>
    </location>
</feature>
<feature type="transmembrane region" description="Helical" evidence="8">
    <location>
        <begin position="419"/>
        <end position="441"/>
    </location>
</feature>
<dbReference type="SUPFAM" id="SSF103473">
    <property type="entry name" value="MFS general substrate transporter"/>
    <property type="match status" value="1"/>
</dbReference>
<evidence type="ECO:0000256" key="3">
    <source>
        <dbReference type="ARBA" id="ARBA00022475"/>
    </source>
</evidence>
<dbReference type="NCBIfam" id="TIGR00711">
    <property type="entry name" value="efflux_EmrB"/>
    <property type="match status" value="1"/>
</dbReference>
<dbReference type="InterPro" id="IPR004638">
    <property type="entry name" value="EmrB-like"/>
</dbReference>
<evidence type="ECO:0000256" key="4">
    <source>
        <dbReference type="ARBA" id="ARBA00022692"/>
    </source>
</evidence>
<evidence type="ECO:0000256" key="8">
    <source>
        <dbReference type="SAM" id="Phobius"/>
    </source>
</evidence>
<feature type="transmembrane region" description="Helical" evidence="8">
    <location>
        <begin position="347"/>
        <end position="364"/>
    </location>
</feature>
<dbReference type="Pfam" id="PF07690">
    <property type="entry name" value="MFS_1"/>
    <property type="match status" value="1"/>
</dbReference>
<keyword evidence="6 8" id="KW-0472">Membrane</keyword>
<feature type="transmembrane region" description="Helical" evidence="8">
    <location>
        <begin position="283"/>
        <end position="309"/>
    </location>
</feature>
<evidence type="ECO:0000313" key="10">
    <source>
        <dbReference type="EMBL" id="MFC6019765.1"/>
    </source>
</evidence>
<comment type="subcellular location">
    <subcellularLocation>
        <location evidence="1">Cell membrane</location>
        <topology evidence="1">Multi-pass membrane protein</topology>
    </subcellularLocation>
</comment>
<feature type="transmembrane region" description="Helical" evidence="8">
    <location>
        <begin position="67"/>
        <end position="86"/>
    </location>
</feature>
<feature type="compositionally biased region" description="Low complexity" evidence="7">
    <location>
        <begin position="1"/>
        <end position="11"/>
    </location>
</feature>
<evidence type="ECO:0000256" key="5">
    <source>
        <dbReference type="ARBA" id="ARBA00022989"/>
    </source>
</evidence>
<dbReference type="Proteomes" id="UP001596203">
    <property type="component" value="Unassembled WGS sequence"/>
</dbReference>
<feature type="transmembrane region" description="Helical" evidence="8">
    <location>
        <begin position="321"/>
        <end position="340"/>
    </location>
</feature>
<feature type="transmembrane region" description="Helical" evidence="8">
    <location>
        <begin position="95"/>
        <end position="114"/>
    </location>
</feature>
<feature type="transmembrane region" description="Helical" evidence="8">
    <location>
        <begin position="370"/>
        <end position="391"/>
    </location>
</feature>
<dbReference type="Gene3D" id="1.20.1720.10">
    <property type="entry name" value="Multidrug resistance protein D"/>
    <property type="match status" value="1"/>
</dbReference>
<dbReference type="RefSeq" id="WP_377426024.1">
    <property type="nucleotide sequence ID" value="NZ_JBHSPR010000020.1"/>
</dbReference>
<dbReference type="PANTHER" id="PTHR42718:SF42">
    <property type="entry name" value="EXPORT PROTEIN"/>
    <property type="match status" value="1"/>
</dbReference>
<dbReference type="PROSITE" id="PS50850">
    <property type="entry name" value="MFS"/>
    <property type="match status" value="1"/>
</dbReference>
<reference evidence="11" key="1">
    <citation type="journal article" date="2019" name="Int. J. Syst. Evol. Microbiol.">
        <title>The Global Catalogue of Microorganisms (GCM) 10K type strain sequencing project: providing services to taxonomists for standard genome sequencing and annotation.</title>
        <authorList>
            <consortium name="The Broad Institute Genomics Platform"/>
            <consortium name="The Broad Institute Genome Sequencing Center for Infectious Disease"/>
            <person name="Wu L."/>
            <person name="Ma J."/>
        </authorList>
    </citation>
    <scope>NUCLEOTIDE SEQUENCE [LARGE SCALE GENOMIC DNA]</scope>
    <source>
        <strain evidence="11">ZS-35-S2</strain>
    </source>
</reference>
<evidence type="ECO:0000256" key="2">
    <source>
        <dbReference type="ARBA" id="ARBA00022448"/>
    </source>
</evidence>
<feature type="domain" description="Major facilitator superfamily (MFS) profile" evidence="9">
    <location>
        <begin position="29"/>
        <end position="474"/>
    </location>
</feature>
<dbReference type="PANTHER" id="PTHR42718">
    <property type="entry name" value="MAJOR FACILITATOR SUPERFAMILY MULTIDRUG TRANSPORTER MFSC"/>
    <property type="match status" value="1"/>
</dbReference>
<name>A0ABW1KDA2_9ACTN</name>
<feature type="transmembrane region" description="Helical" evidence="8">
    <location>
        <begin position="152"/>
        <end position="171"/>
    </location>
</feature>
<evidence type="ECO:0000259" key="9">
    <source>
        <dbReference type="PROSITE" id="PS50850"/>
    </source>
</evidence>
<dbReference type="InterPro" id="IPR036259">
    <property type="entry name" value="MFS_trans_sf"/>
</dbReference>
<keyword evidence="5 8" id="KW-1133">Transmembrane helix</keyword>
<dbReference type="InterPro" id="IPR020846">
    <property type="entry name" value="MFS_dom"/>
</dbReference>
<dbReference type="Gene3D" id="1.20.1250.20">
    <property type="entry name" value="MFS general substrate transporter like domains"/>
    <property type="match status" value="1"/>
</dbReference>
<dbReference type="CDD" id="cd17321">
    <property type="entry name" value="MFS_MMR_MDR_like"/>
    <property type="match status" value="1"/>
</dbReference>
<feature type="transmembrane region" description="Helical" evidence="8">
    <location>
        <begin position="239"/>
        <end position="262"/>
    </location>
</feature>
<dbReference type="EMBL" id="JBHSPR010000020">
    <property type="protein sequence ID" value="MFC6019765.1"/>
    <property type="molecule type" value="Genomic_DNA"/>
</dbReference>
<feature type="transmembrane region" description="Helical" evidence="8">
    <location>
        <begin position="26"/>
        <end position="47"/>
    </location>
</feature>
<keyword evidence="11" id="KW-1185">Reference proteome</keyword>
<evidence type="ECO:0000256" key="6">
    <source>
        <dbReference type="ARBA" id="ARBA00023136"/>
    </source>
</evidence>
<feature type="transmembrane region" description="Helical" evidence="8">
    <location>
        <begin position="183"/>
        <end position="203"/>
    </location>
</feature>
<keyword evidence="4 8" id="KW-0812">Transmembrane</keyword>
<evidence type="ECO:0000313" key="11">
    <source>
        <dbReference type="Proteomes" id="UP001596203"/>
    </source>
</evidence>
<protein>
    <submittedName>
        <fullName evidence="10">DHA2 family efflux MFS transporter permease subunit</fullName>
    </submittedName>
</protein>
<dbReference type="InterPro" id="IPR011701">
    <property type="entry name" value="MFS"/>
</dbReference>
<gene>
    <name evidence="10" type="ORF">ACFP2T_26600</name>
</gene>
<dbReference type="PRINTS" id="PR01036">
    <property type="entry name" value="TCRTETB"/>
</dbReference>
<organism evidence="10 11">
    <name type="scientific">Plantactinospora solaniradicis</name>
    <dbReference type="NCBI Taxonomy" id="1723736"/>
    <lineage>
        <taxon>Bacteria</taxon>
        <taxon>Bacillati</taxon>
        <taxon>Actinomycetota</taxon>
        <taxon>Actinomycetes</taxon>
        <taxon>Micromonosporales</taxon>
        <taxon>Micromonosporaceae</taxon>
        <taxon>Plantactinospora</taxon>
    </lineage>
</organism>
<keyword evidence="2" id="KW-0813">Transport</keyword>
<evidence type="ECO:0000256" key="7">
    <source>
        <dbReference type="SAM" id="MobiDB-lite"/>
    </source>
</evidence>
<accession>A0ABW1KDA2</accession>
<feature type="region of interest" description="Disordered" evidence="7">
    <location>
        <begin position="1"/>
        <end position="23"/>
    </location>
</feature>
<evidence type="ECO:0000256" key="1">
    <source>
        <dbReference type="ARBA" id="ARBA00004651"/>
    </source>
</evidence>
<proteinExistence type="predicted"/>
<feature type="transmembrane region" description="Helical" evidence="8">
    <location>
        <begin position="215"/>
        <end position="233"/>
    </location>
</feature>
<comment type="caution">
    <text evidence="10">The sequence shown here is derived from an EMBL/GenBank/DDBJ whole genome shotgun (WGS) entry which is preliminary data.</text>
</comment>
<feature type="transmembrane region" description="Helical" evidence="8">
    <location>
        <begin position="126"/>
        <end position="145"/>
    </location>
</feature>
<keyword evidence="3" id="KW-1003">Cell membrane</keyword>
<sequence length="482" mass="48954">MPSAAVADSAAPPSPGPPDRPDGRPLAAVLAAVGVPMFMVTLDNLVVTTALPVVRTELDASLTDLQWFVNAYTLPFAALLLTAAALGDRIGRRRLFLAGIALFTLASAACALATEPWMLTAARAVQGAAGAAVMPLSLTLLAAAVPERLRNAAIGIWGGISGLGVAVGPLVGGAVVEGLDWTWIFWLNVPIGLLAIGLAAITLRESRGPSSRLDPIGLALSTAGVLALVWGVVHGEEHGWTSTGVVAALAAGTALVCGFLWWERHAPAPMLPLRLFRSRTFSLVNAVAFTFSLGVFGSVFLLAQFFQVAQGLSPLEAGVRTMPWTMAPMVVAPLAGLLVGRLGVRNLIVAGQGTLAVALGWLALVSTADVAYGVLAVPLALAGIGMGLTFAPISTATMASVPAPARGVASGTNNSIRELGVAVGVAVLASVFAANGGYATGASFVDGLMPAVAVGAAVVALGAVLALWLPRTTSPIDNVTRR</sequence>